<dbReference type="PANTHER" id="PTHR36182:SF1">
    <property type="entry name" value="PROTEIN, PUTATIVE (AFU_ORTHOLOGUE AFUA_6G10930)-RELATED"/>
    <property type="match status" value="1"/>
</dbReference>
<evidence type="ECO:0000256" key="1">
    <source>
        <dbReference type="SAM" id="MobiDB-lite"/>
    </source>
</evidence>
<feature type="compositionally biased region" description="Pro residues" evidence="1">
    <location>
        <begin position="272"/>
        <end position="281"/>
    </location>
</feature>
<proteinExistence type="predicted"/>
<feature type="compositionally biased region" description="Polar residues" evidence="1">
    <location>
        <begin position="316"/>
        <end position="329"/>
    </location>
</feature>
<dbReference type="InParanoid" id="E9DY73"/>
<feature type="compositionally biased region" description="Acidic residues" evidence="1">
    <location>
        <begin position="537"/>
        <end position="546"/>
    </location>
</feature>
<dbReference type="EMBL" id="GL698482">
    <property type="protein sequence ID" value="EFY91408.1"/>
    <property type="molecule type" value="Genomic_DNA"/>
</dbReference>
<protein>
    <submittedName>
        <fullName evidence="3">Endoglucanase, putative</fullName>
    </submittedName>
</protein>
<feature type="region of interest" description="Disordered" evidence="1">
    <location>
        <begin position="197"/>
        <end position="362"/>
    </location>
</feature>
<feature type="signal peptide" evidence="2">
    <location>
        <begin position="1"/>
        <end position="19"/>
    </location>
</feature>
<feature type="region of interest" description="Disordered" evidence="1">
    <location>
        <begin position="537"/>
        <end position="561"/>
    </location>
</feature>
<keyword evidence="4" id="KW-1185">Reference proteome</keyword>
<gene>
    <name evidence="3" type="ORF">MAC_02571</name>
</gene>
<evidence type="ECO:0000256" key="2">
    <source>
        <dbReference type="SAM" id="SignalP"/>
    </source>
</evidence>
<dbReference type="eggNOG" id="ENOG502T305">
    <property type="taxonomic scope" value="Eukaryota"/>
</dbReference>
<dbReference type="SUPFAM" id="SSF117281">
    <property type="entry name" value="Kelch motif"/>
    <property type="match status" value="2"/>
</dbReference>
<evidence type="ECO:0000313" key="4">
    <source>
        <dbReference type="Proteomes" id="UP000002499"/>
    </source>
</evidence>
<organism evidence="4">
    <name type="scientific">Metarhizium acridum (strain CQMa 102)</name>
    <dbReference type="NCBI Taxonomy" id="655827"/>
    <lineage>
        <taxon>Eukaryota</taxon>
        <taxon>Fungi</taxon>
        <taxon>Dikarya</taxon>
        <taxon>Ascomycota</taxon>
        <taxon>Pezizomycotina</taxon>
        <taxon>Sordariomycetes</taxon>
        <taxon>Hypocreomycetidae</taxon>
        <taxon>Hypocreales</taxon>
        <taxon>Clavicipitaceae</taxon>
        <taxon>Metarhizium</taxon>
    </lineage>
</organism>
<dbReference type="HOGENOM" id="CLU_350921_0_0_1"/>
<dbReference type="PANTHER" id="PTHR36182">
    <property type="entry name" value="PROTEIN, PUTATIVE (AFU_ORTHOLOGUE AFUA_6G10930)-RELATED"/>
    <property type="match status" value="1"/>
</dbReference>
<accession>E9DY73</accession>
<keyword evidence="2" id="KW-0732">Signal</keyword>
<evidence type="ECO:0000313" key="3">
    <source>
        <dbReference type="EMBL" id="EFY91408.1"/>
    </source>
</evidence>
<dbReference type="InterPro" id="IPR015915">
    <property type="entry name" value="Kelch-typ_b-propeller"/>
</dbReference>
<feature type="compositionally biased region" description="Low complexity" evidence="1">
    <location>
        <begin position="282"/>
        <end position="293"/>
    </location>
</feature>
<dbReference type="Gene3D" id="2.70.50.70">
    <property type="match status" value="1"/>
</dbReference>
<dbReference type="AlphaFoldDB" id="E9DY73"/>
<dbReference type="Gene3D" id="2.120.10.80">
    <property type="entry name" value="Kelch-type beta propeller"/>
    <property type="match status" value="1"/>
</dbReference>
<feature type="compositionally biased region" description="Basic and acidic residues" evidence="1">
    <location>
        <begin position="547"/>
        <end position="556"/>
    </location>
</feature>
<reference evidence="3 4" key="1">
    <citation type="journal article" date="2011" name="PLoS Genet.">
        <title>Genome sequencing and comparative transcriptomics of the model entomopathogenic fungi Metarhizium anisopliae and M. acridum.</title>
        <authorList>
            <person name="Gao Q."/>
            <person name="Jin K."/>
            <person name="Ying S.H."/>
            <person name="Zhang Y."/>
            <person name="Xiao G."/>
            <person name="Shang Y."/>
            <person name="Duan Z."/>
            <person name="Hu X."/>
            <person name="Xie X.Q."/>
            <person name="Zhou G."/>
            <person name="Peng G."/>
            <person name="Luo Z."/>
            <person name="Huang W."/>
            <person name="Wang B."/>
            <person name="Fang W."/>
            <person name="Wang S."/>
            <person name="Zhong Y."/>
            <person name="Ma L.J."/>
            <person name="St Leger R.J."/>
            <person name="Zhao G.P."/>
            <person name="Pei Y."/>
            <person name="Feng M.G."/>
            <person name="Xia Y."/>
            <person name="Wang C."/>
        </authorList>
    </citation>
    <scope>NUCLEOTIDE SEQUENCE [LARGE SCALE GENOMIC DNA]</scope>
    <source>
        <strain evidence="3 4">CQMa 102</strain>
    </source>
</reference>
<dbReference type="OrthoDB" id="10250130at2759"/>
<feature type="compositionally biased region" description="Low complexity" evidence="1">
    <location>
        <begin position="237"/>
        <end position="271"/>
    </location>
</feature>
<name>E9DY73_METAQ</name>
<feature type="chain" id="PRO_5003238320" evidence="2">
    <location>
        <begin position="20"/>
        <end position="802"/>
    </location>
</feature>
<sequence length="802" mass="84576">MKGFSYAFAVLSAASFAAGHMEMVYPPPLQSRHNKFSTDINYDIKSPMKSDGSNFPCGGALKVLNSPQGKPVDEWNAGEEYSFKIAGQAYHSGGSCQASLSYDNGTTYKVIKSYEGNCPLSNGETSYKFEVPSDARDGDCIFSWSWFNKVGNREMYQNCAVVTIKAAQGRKKRGTAVSMSQRPDMFVANVGNGCSTTGGTDVEFPQPGPDVDRAQGAKLQGPSGEKCQKPAPGGDKPTAPSPSASSTPAPTSVKPTISSPSTPAPTSDKPTIPSPSTPSKPVPGGDKPTSTPSEPSPPSCTGGKFPDEQNKPAQPPSGNNTTSGVTKPTMSPAHPSGDETTSVSAPPVQPEPTSVPTPGGDNDVCTPGAFACAPNNSGWRVCDGIQGWVRHFALNRQMEPLNQLKRRSTDLFKQAQQNMASLPKGINMDMAAVPGLPHLQKKLPSLSQLSFKNGDAAAQGTWQRIDIPALPRSSHSVNVVSGSAYIFGGEMEPRQPVDNDMHIIRLPSSSAGADYHRVEARAAAPEQTTTNLDEAALEEGGEEGEGPEGKGKETATDARPGLGGWALGDTSRTGIPQDPVVGYVAEQAVDHESDGYGTLFVHAGCLAGGDRTSDLWAFDVRSRTWTELPAAPGPSRGGAAICISKSRLFRFGGHDGESEVGGRLDFLHLEVETFDDGASRGEALTAGGGKEHLVLAMGERAPGAFLDDVWTFEVPPLGMTAASFRAAFLQAVGRRTGEGRWEKVSMAEYDDESGDGVPAARGWIASAPLADLEERGIMIWGGLGADNKTMGDGWILRLGKRD</sequence>
<dbReference type="Proteomes" id="UP000002499">
    <property type="component" value="Unassembled WGS sequence"/>
</dbReference>